<dbReference type="STRING" id="458.Lrub_0144"/>
<dbReference type="PATRIC" id="fig|458.5.peg.147"/>
<dbReference type="Gene3D" id="3.30.70.100">
    <property type="match status" value="1"/>
</dbReference>
<dbReference type="EMBL" id="LNYT01000003">
    <property type="protein sequence ID" value="KTD50520.1"/>
    <property type="molecule type" value="Genomic_DNA"/>
</dbReference>
<evidence type="ECO:0000313" key="1">
    <source>
        <dbReference type="EMBL" id="KTD50520.1"/>
    </source>
</evidence>
<reference evidence="1 2" key="1">
    <citation type="submission" date="2015-11" db="EMBL/GenBank/DDBJ databases">
        <title>Genomic analysis of 38 Legionella species identifies large and diverse effector repertoires.</title>
        <authorList>
            <person name="Burstein D."/>
            <person name="Amaro F."/>
            <person name="Zusman T."/>
            <person name="Lifshitz Z."/>
            <person name="Cohen O."/>
            <person name="Gilbert J.A."/>
            <person name="Pupko T."/>
            <person name="Shuman H.A."/>
            <person name="Segal G."/>
        </authorList>
    </citation>
    <scope>NUCLEOTIDE SEQUENCE [LARGE SCALE GENOMIC DNA]</scope>
    <source>
        <strain evidence="1 2">WA-270A-C2</strain>
    </source>
</reference>
<dbReference type="AlphaFoldDB" id="A0A0W0Y0L3"/>
<dbReference type="Pfam" id="PF07237">
    <property type="entry name" value="DUF1428"/>
    <property type="match status" value="1"/>
</dbReference>
<protein>
    <recommendedName>
        <fullName evidence="3">RNA signal recognition particle 4.5S RNA</fullName>
    </recommendedName>
</protein>
<comment type="caution">
    <text evidence="1">The sequence shown here is derived from an EMBL/GenBank/DDBJ whole genome shotgun (WGS) entry which is preliminary data.</text>
</comment>
<dbReference type="InterPro" id="IPR009874">
    <property type="entry name" value="DUF1428"/>
</dbReference>
<dbReference type="InterPro" id="IPR011008">
    <property type="entry name" value="Dimeric_a/b-barrel"/>
</dbReference>
<proteinExistence type="predicted"/>
<gene>
    <name evidence="1" type="ORF">Lrub_0144</name>
</gene>
<dbReference type="PIRSF" id="PIRSF007028">
    <property type="entry name" value="UCP007028"/>
    <property type="match status" value="1"/>
</dbReference>
<evidence type="ECO:0008006" key="3">
    <source>
        <dbReference type="Google" id="ProtNLM"/>
    </source>
</evidence>
<keyword evidence="2" id="KW-1185">Reference proteome</keyword>
<dbReference type="OrthoDB" id="9792392at2"/>
<accession>A0A0W0Y0L3</accession>
<dbReference type="SUPFAM" id="SSF54909">
    <property type="entry name" value="Dimeric alpha+beta barrel"/>
    <property type="match status" value="1"/>
</dbReference>
<organism evidence="1 2">
    <name type="scientific">Legionella rubrilucens</name>
    <dbReference type="NCBI Taxonomy" id="458"/>
    <lineage>
        <taxon>Bacteria</taxon>
        <taxon>Pseudomonadati</taxon>
        <taxon>Pseudomonadota</taxon>
        <taxon>Gammaproteobacteria</taxon>
        <taxon>Legionellales</taxon>
        <taxon>Legionellaceae</taxon>
        <taxon>Legionella</taxon>
    </lineage>
</organism>
<name>A0A0W0Y0L3_9GAMM</name>
<sequence>MSYVDGFVLPIPADKIEAYRNMAKSAGELWMEHGALAFRECVADDTSAEGMVPFPQLAGASANEVVIFSYIVFKSREHRDEVNKRVMDDPRIKQNIEEFGELFDCKRMAYGGFNVLVDL</sequence>
<dbReference type="RefSeq" id="WP_058530286.1">
    <property type="nucleotide sequence ID" value="NZ_CAAAIN010000003.1"/>
</dbReference>
<evidence type="ECO:0000313" key="2">
    <source>
        <dbReference type="Proteomes" id="UP000054608"/>
    </source>
</evidence>
<dbReference type="Proteomes" id="UP000054608">
    <property type="component" value="Unassembled WGS sequence"/>
</dbReference>